<dbReference type="InParanoid" id="A0A0D0CQN6"/>
<evidence type="ECO:0008006" key="3">
    <source>
        <dbReference type="Google" id="ProtNLM"/>
    </source>
</evidence>
<gene>
    <name evidence="1" type="ORF">PAXRUDRAFT_179202</name>
</gene>
<dbReference type="AlphaFoldDB" id="A0A0D0CQN6"/>
<organism evidence="1 2">
    <name type="scientific">Paxillus rubicundulus Ve08.2h10</name>
    <dbReference type="NCBI Taxonomy" id="930991"/>
    <lineage>
        <taxon>Eukaryota</taxon>
        <taxon>Fungi</taxon>
        <taxon>Dikarya</taxon>
        <taxon>Basidiomycota</taxon>
        <taxon>Agaricomycotina</taxon>
        <taxon>Agaricomycetes</taxon>
        <taxon>Agaricomycetidae</taxon>
        <taxon>Boletales</taxon>
        <taxon>Paxilineae</taxon>
        <taxon>Paxillaceae</taxon>
        <taxon>Paxillus</taxon>
    </lineage>
</organism>
<dbReference type="HOGENOM" id="CLU_048314_1_1_1"/>
<reference evidence="1 2" key="1">
    <citation type="submission" date="2014-04" db="EMBL/GenBank/DDBJ databases">
        <authorList>
            <consortium name="DOE Joint Genome Institute"/>
            <person name="Kuo A."/>
            <person name="Kohler A."/>
            <person name="Jargeat P."/>
            <person name="Nagy L.G."/>
            <person name="Floudas D."/>
            <person name="Copeland A."/>
            <person name="Barry K.W."/>
            <person name="Cichocki N."/>
            <person name="Veneault-Fourrey C."/>
            <person name="LaButti K."/>
            <person name="Lindquist E.A."/>
            <person name="Lipzen A."/>
            <person name="Lundell T."/>
            <person name="Morin E."/>
            <person name="Murat C."/>
            <person name="Sun H."/>
            <person name="Tunlid A."/>
            <person name="Henrissat B."/>
            <person name="Grigoriev I.V."/>
            <person name="Hibbett D.S."/>
            <person name="Martin F."/>
            <person name="Nordberg H.P."/>
            <person name="Cantor M.N."/>
            <person name="Hua S.X."/>
        </authorList>
    </citation>
    <scope>NUCLEOTIDE SEQUENCE [LARGE SCALE GENOMIC DNA]</scope>
    <source>
        <strain evidence="1 2">Ve08.2h10</strain>
    </source>
</reference>
<name>A0A0D0CQN6_9AGAM</name>
<evidence type="ECO:0000313" key="2">
    <source>
        <dbReference type="Proteomes" id="UP000054538"/>
    </source>
</evidence>
<dbReference type="Proteomes" id="UP000054538">
    <property type="component" value="Unassembled WGS sequence"/>
</dbReference>
<sequence length="150" mass="17194">MWKYNHIQMLTGTENYHAWWTDMKYALDTEDLWCHISTGTNPSDPLDFMSIKPLPAVITQPTKVETLAIRKWLVDNITIKGFIHCFLSTPICQIVTNNQATTVCTIWDIIGRHYGCRDLSTQFVIHKQLAALHMKDAVNVSCYVGEHLSL</sequence>
<keyword evidence="2" id="KW-1185">Reference proteome</keyword>
<protein>
    <recommendedName>
        <fullName evidence="3">DUF4219 domain-containing protein</fullName>
    </recommendedName>
</protein>
<evidence type="ECO:0000313" key="1">
    <source>
        <dbReference type="EMBL" id="KIK73126.1"/>
    </source>
</evidence>
<proteinExistence type="predicted"/>
<reference evidence="2" key="2">
    <citation type="submission" date="2015-01" db="EMBL/GenBank/DDBJ databases">
        <title>Evolutionary Origins and Diversification of the Mycorrhizal Mutualists.</title>
        <authorList>
            <consortium name="DOE Joint Genome Institute"/>
            <consortium name="Mycorrhizal Genomics Consortium"/>
            <person name="Kohler A."/>
            <person name="Kuo A."/>
            <person name="Nagy L.G."/>
            <person name="Floudas D."/>
            <person name="Copeland A."/>
            <person name="Barry K.W."/>
            <person name="Cichocki N."/>
            <person name="Veneault-Fourrey C."/>
            <person name="LaButti K."/>
            <person name="Lindquist E.A."/>
            <person name="Lipzen A."/>
            <person name="Lundell T."/>
            <person name="Morin E."/>
            <person name="Murat C."/>
            <person name="Riley R."/>
            <person name="Ohm R."/>
            <person name="Sun H."/>
            <person name="Tunlid A."/>
            <person name="Henrissat B."/>
            <person name="Grigoriev I.V."/>
            <person name="Hibbett D.S."/>
            <person name="Martin F."/>
        </authorList>
    </citation>
    <scope>NUCLEOTIDE SEQUENCE [LARGE SCALE GENOMIC DNA]</scope>
    <source>
        <strain evidence="2">Ve08.2h10</strain>
    </source>
</reference>
<dbReference type="EMBL" id="KN830079">
    <property type="protein sequence ID" value="KIK73126.1"/>
    <property type="molecule type" value="Genomic_DNA"/>
</dbReference>
<accession>A0A0D0CQN6</accession>